<dbReference type="AlphaFoldDB" id="A0A0U2JJ44"/>
<sequence>MSTATDNDIKELKEELNSLKSDISALGKTLSKFARDSANDGRETLRNAAEQSKKHVQEGYHTVERQVEERPMTSLAIALGLGFILGRLLDR</sequence>
<dbReference type="EMBL" id="CP013650">
    <property type="protein sequence ID" value="ALS98822.1"/>
    <property type="molecule type" value="Genomic_DNA"/>
</dbReference>
<evidence type="ECO:0000313" key="3">
    <source>
        <dbReference type="EMBL" id="ALS98822.1"/>
    </source>
</evidence>
<protein>
    <recommendedName>
        <fullName evidence="5">DUF883 domain-containing protein</fullName>
    </recommendedName>
</protein>
<keyword evidence="1" id="KW-0175">Coiled coil</keyword>
<dbReference type="KEGG" id="lal:AT746_11435"/>
<organism evidence="3 4">
    <name type="scientific">Lacimicrobium alkaliphilum</name>
    <dbReference type="NCBI Taxonomy" id="1526571"/>
    <lineage>
        <taxon>Bacteria</taxon>
        <taxon>Pseudomonadati</taxon>
        <taxon>Pseudomonadota</taxon>
        <taxon>Gammaproteobacteria</taxon>
        <taxon>Alteromonadales</taxon>
        <taxon>Alteromonadaceae</taxon>
        <taxon>Lacimicrobium</taxon>
    </lineage>
</organism>
<evidence type="ECO:0000256" key="1">
    <source>
        <dbReference type="SAM" id="Coils"/>
    </source>
</evidence>
<feature type="coiled-coil region" evidence="1">
    <location>
        <begin position="2"/>
        <end position="29"/>
    </location>
</feature>
<evidence type="ECO:0000256" key="2">
    <source>
        <dbReference type="SAM" id="MobiDB-lite"/>
    </source>
</evidence>
<evidence type="ECO:0000313" key="4">
    <source>
        <dbReference type="Proteomes" id="UP000068447"/>
    </source>
</evidence>
<feature type="region of interest" description="Disordered" evidence="2">
    <location>
        <begin position="37"/>
        <end position="57"/>
    </location>
</feature>
<dbReference type="STRING" id="1526571.AT746_11435"/>
<evidence type="ECO:0008006" key="5">
    <source>
        <dbReference type="Google" id="ProtNLM"/>
    </source>
</evidence>
<proteinExistence type="predicted"/>
<accession>A0A0U2JJ44</accession>
<name>A0A0U2JJ44_9ALTE</name>
<dbReference type="Proteomes" id="UP000068447">
    <property type="component" value="Chromosome"/>
</dbReference>
<dbReference type="OrthoDB" id="197598at135622"/>
<keyword evidence="4" id="KW-1185">Reference proteome</keyword>
<dbReference type="RefSeq" id="WP_062480419.1">
    <property type="nucleotide sequence ID" value="NZ_CP013650.1"/>
</dbReference>
<gene>
    <name evidence="3" type="ORF">AT746_11435</name>
</gene>
<reference evidence="3 4" key="1">
    <citation type="submission" date="2015-12" db="EMBL/GenBank/DDBJ databases">
        <title>Complete genome of Lacimicrobium alkaliphilum KCTC 32984.</title>
        <authorList>
            <person name="Kim S.-G."/>
            <person name="Lee Y.-J."/>
        </authorList>
    </citation>
    <scope>NUCLEOTIDE SEQUENCE [LARGE SCALE GENOMIC DNA]</scope>
    <source>
        <strain evidence="3 4">YelD216</strain>
    </source>
</reference>